<dbReference type="AlphaFoldDB" id="A0A381SLT4"/>
<accession>A0A381SLT4</accession>
<gene>
    <name evidence="1" type="ORF">METZ01_LOCUS57253</name>
</gene>
<proteinExistence type="predicted"/>
<dbReference type="Pfam" id="PF07586">
    <property type="entry name" value="HXXSHH"/>
    <property type="match status" value="1"/>
</dbReference>
<name>A0A381SLT4_9ZZZZ</name>
<dbReference type="InterPro" id="IPR006311">
    <property type="entry name" value="TAT_signal"/>
</dbReference>
<dbReference type="PROSITE" id="PS51318">
    <property type="entry name" value="TAT"/>
    <property type="match status" value="1"/>
</dbReference>
<evidence type="ECO:0000313" key="1">
    <source>
        <dbReference type="EMBL" id="SVA04399.1"/>
    </source>
</evidence>
<protein>
    <recommendedName>
        <fullName evidence="2">DUF1552 domain-containing protein</fullName>
    </recommendedName>
</protein>
<dbReference type="InterPro" id="IPR011447">
    <property type="entry name" value="DUF1552"/>
</dbReference>
<sequence>MNSRRQFLRTSGATAGGLLLSPILSQIKALAAGAKLPPRFVFLVEGNGLEPPHVTPIGYKRPNVHVGKPKVPNMQGVTEMVDESLVGKELPESLHPIKAWQDRLTVINGLSGRIAGGGHSNDFGALGAYNCGSGVGSSGMPAGETIDVALGKKLGGIFPHFGIGISDRKEHDVIYNSSAWGKGQPTPTICQPMTAYGALFGSVAGGNSKAEFNAKTNLLDFLRDDVKRLHGQVAGTERNKLQAHLKGYEDMRNRQSRLGEIEGTLRRIAPKVTDKFKSEVESDRLDAQFDVAAAALIGGLTNSITIASGVGNPYFSVKFTGLGIDLGKHSIGHGGSFKDMSPGQLKVKIHKFHFQLMADLMKKLEAVPEGDGTMLDNTVIVYLSDAAEAHHSRCGQWPFVLIPGKNTGLKGGRYLDFPHYMQDGHREIGNLYVTLLQVAGDKREYFGVRDAMLKGAARGDGPLEALLS</sequence>
<dbReference type="EMBL" id="UINC01003221">
    <property type="protein sequence ID" value="SVA04399.1"/>
    <property type="molecule type" value="Genomic_DNA"/>
</dbReference>
<organism evidence="1">
    <name type="scientific">marine metagenome</name>
    <dbReference type="NCBI Taxonomy" id="408172"/>
    <lineage>
        <taxon>unclassified sequences</taxon>
        <taxon>metagenomes</taxon>
        <taxon>ecological metagenomes</taxon>
    </lineage>
</organism>
<evidence type="ECO:0008006" key="2">
    <source>
        <dbReference type="Google" id="ProtNLM"/>
    </source>
</evidence>
<reference evidence="1" key="1">
    <citation type="submission" date="2018-05" db="EMBL/GenBank/DDBJ databases">
        <authorList>
            <person name="Lanie J.A."/>
            <person name="Ng W.-L."/>
            <person name="Kazmierczak K.M."/>
            <person name="Andrzejewski T.M."/>
            <person name="Davidsen T.M."/>
            <person name="Wayne K.J."/>
            <person name="Tettelin H."/>
            <person name="Glass J.I."/>
            <person name="Rusch D."/>
            <person name="Podicherti R."/>
            <person name="Tsui H.-C.T."/>
            <person name="Winkler M.E."/>
        </authorList>
    </citation>
    <scope>NUCLEOTIDE SEQUENCE</scope>
</reference>